<dbReference type="CDD" id="cd03454">
    <property type="entry name" value="YdeM"/>
    <property type="match status" value="1"/>
</dbReference>
<keyword evidence="3" id="KW-1185">Reference proteome</keyword>
<proteinExistence type="predicted"/>
<sequence>MHTRYFEDFSVGDKFTTRAITLSEGLILEFALMYDPQHMHTDKVKAEAGPFGGLIASGFQTLALSFRQFYDLGLVVQSNIIGPGMDEVRWTAPVHAGDTIHSEWEVLEARPSESKPDRGIVRWRCLTFNQRHDKVMSYESVTIVRQRPE</sequence>
<feature type="domain" description="MaoC-like" evidence="1">
    <location>
        <begin position="11"/>
        <end position="112"/>
    </location>
</feature>
<dbReference type="InterPro" id="IPR002539">
    <property type="entry name" value="MaoC-like_dom"/>
</dbReference>
<dbReference type="AlphaFoldDB" id="A0A3S3ULN5"/>
<evidence type="ECO:0000259" key="1">
    <source>
        <dbReference type="Pfam" id="PF01575"/>
    </source>
</evidence>
<dbReference type="Gene3D" id="3.10.129.10">
    <property type="entry name" value="Hotdog Thioesterase"/>
    <property type="match status" value="1"/>
</dbReference>
<gene>
    <name evidence="2" type="ORF">EOI86_24010</name>
</gene>
<organism evidence="2 3">
    <name type="scientific">Hwanghaeella grinnelliae</name>
    <dbReference type="NCBI Taxonomy" id="2500179"/>
    <lineage>
        <taxon>Bacteria</taxon>
        <taxon>Pseudomonadati</taxon>
        <taxon>Pseudomonadota</taxon>
        <taxon>Alphaproteobacteria</taxon>
        <taxon>Rhodospirillales</taxon>
        <taxon>Rhodospirillaceae</taxon>
        <taxon>Hwanghaeella</taxon>
    </lineage>
</organism>
<name>A0A3S3ULN5_9PROT</name>
<dbReference type="InterPro" id="IPR029069">
    <property type="entry name" value="HotDog_dom_sf"/>
</dbReference>
<dbReference type="RefSeq" id="WP_127768208.1">
    <property type="nucleotide sequence ID" value="NZ_SADE01000004.1"/>
</dbReference>
<protein>
    <submittedName>
        <fullName evidence="2">MaoC family dehydratase</fullName>
    </submittedName>
</protein>
<dbReference type="Proteomes" id="UP000287447">
    <property type="component" value="Unassembled WGS sequence"/>
</dbReference>
<accession>A0A3S3ULN5</accession>
<comment type="caution">
    <text evidence="2">The sequence shown here is derived from an EMBL/GenBank/DDBJ whole genome shotgun (WGS) entry which is preliminary data.</text>
</comment>
<dbReference type="PANTHER" id="PTHR43664">
    <property type="entry name" value="MONOAMINE OXIDASE-RELATED"/>
    <property type="match status" value="1"/>
</dbReference>
<dbReference type="Pfam" id="PF01575">
    <property type="entry name" value="MaoC_dehydratas"/>
    <property type="match status" value="1"/>
</dbReference>
<dbReference type="PANTHER" id="PTHR43664:SF1">
    <property type="entry name" value="BETA-METHYLMALYL-COA DEHYDRATASE"/>
    <property type="match status" value="1"/>
</dbReference>
<dbReference type="InterPro" id="IPR052342">
    <property type="entry name" value="MCH/BMMD"/>
</dbReference>
<dbReference type="EMBL" id="SADE01000004">
    <property type="protein sequence ID" value="RVU34178.1"/>
    <property type="molecule type" value="Genomic_DNA"/>
</dbReference>
<reference evidence="3" key="1">
    <citation type="submission" date="2019-01" db="EMBL/GenBank/DDBJ databases">
        <title>Gri0909 isolated from a small marine red alga.</title>
        <authorList>
            <person name="Kim J."/>
            <person name="Jeong S.E."/>
            <person name="Jeon C.O."/>
        </authorList>
    </citation>
    <scope>NUCLEOTIDE SEQUENCE [LARGE SCALE GENOMIC DNA]</scope>
    <source>
        <strain evidence="3">Gri0909</strain>
    </source>
</reference>
<dbReference type="SUPFAM" id="SSF54637">
    <property type="entry name" value="Thioesterase/thiol ester dehydrase-isomerase"/>
    <property type="match status" value="1"/>
</dbReference>
<evidence type="ECO:0000313" key="2">
    <source>
        <dbReference type="EMBL" id="RVU34178.1"/>
    </source>
</evidence>
<dbReference type="OrthoDB" id="9797938at2"/>
<evidence type="ECO:0000313" key="3">
    <source>
        <dbReference type="Proteomes" id="UP000287447"/>
    </source>
</evidence>